<dbReference type="CDD" id="cd22160">
    <property type="entry name" value="F-box_AtFBL13-like"/>
    <property type="match status" value="1"/>
</dbReference>
<dbReference type="SUPFAM" id="SSF52047">
    <property type="entry name" value="RNI-like"/>
    <property type="match status" value="1"/>
</dbReference>
<dbReference type="SMART" id="SM00579">
    <property type="entry name" value="FBD"/>
    <property type="match status" value="1"/>
</dbReference>
<keyword evidence="3" id="KW-1185">Reference proteome</keyword>
<organism evidence="2 3">
    <name type="scientific">Vitis vinifera</name>
    <name type="common">Grape</name>
    <dbReference type="NCBI Taxonomy" id="29760"/>
    <lineage>
        <taxon>Eukaryota</taxon>
        <taxon>Viridiplantae</taxon>
        <taxon>Streptophyta</taxon>
        <taxon>Embryophyta</taxon>
        <taxon>Tracheophyta</taxon>
        <taxon>Spermatophyta</taxon>
        <taxon>Magnoliopsida</taxon>
        <taxon>eudicotyledons</taxon>
        <taxon>Gunneridae</taxon>
        <taxon>Pentapetalae</taxon>
        <taxon>rosids</taxon>
        <taxon>Vitales</taxon>
        <taxon>Vitaceae</taxon>
        <taxon>Viteae</taxon>
        <taxon>Vitis</taxon>
    </lineage>
</organism>
<dbReference type="SUPFAM" id="SSF81383">
    <property type="entry name" value="F-box domain"/>
    <property type="match status" value="1"/>
</dbReference>
<proteinExistence type="predicted"/>
<dbReference type="Pfam" id="PF08387">
    <property type="entry name" value="FBD"/>
    <property type="match status" value="1"/>
</dbReference>
<dbReference type="PANTHER" id="PTHR31900:SF32">
    <property type="entry name" value="F-BOX_RNI_FBD-LIKE DOMAIN PROTEIN"/>
    <property type="match status" value="1"/>
</dbReference>
<dbReference type="InterPro" id="IPR036047">
    <property type="entry name" value="F-box-like_dom_sf"/>
</dbReference>
<dbReference type="InterPro" id="IPR006566">
    <property type="entry name" value="FBD"/>
</dbReference>
<evidence type="ECO:0000259" key="1">
    <source>
        <dbReference type="PROSITE" id="PS50181"/>
    </source>
</evidence>
<dbReference type="EMBL" id="CP126659">
    <property type="protein sequence ID" value="WJZ99554.1"/>
    <property type="molecule type" value="Genomic_DNA"/>
</dbReference>
<gene>
    <name evidence="2" type="ORF">VitviT2T_017989</name>
</gene>
<dbReference type="InterPro" id="IPR001810">
    <property type="entry name" value="F-box_dom"/>
</dbReference>
<dbReference type="InterPro" id="IPR055411">
    <property type="entry name" value="LRR_FXL15/At3g58940/PEG3-like"/>
</dbReference>
<dbReference type="Gene3D" id="3.80.10.10">
    <property type="entry name" value="Ribonuclease Inhibitor"/>
    <property type="match status" value="1"/>
</dbReference>
<accession>A0ABY9CWQ7</accession>
<dbReference type="InterPro" id="IPR050232">
    <property type="entry name" value="FBL13/AtMIF1-like"/>
</dbReference>
<dbReference type="PANTHER" id="PTHR31900">
    <property type="entry name" value="F-BOX/RNI SUPERFAMILY PROTEIN-RELATED"/>
    <property type="match status" value="1"/>
</dbReference>
<dbReference type="InterPro" id="IPR053781">
    <property type="entry name" value="F-box_AtFBL13-like"/>
</dbReference>
<dbReference type="Gene3D" id="1.20.1280.50">
    <property type="match status" value="1"/>
</dbReference>
<feature type="domain" description="F-box" evidence="1">
    <location>
        <begin position="22"/>
        <end position="70"/>
    </location>
</feature>
<name>A0ABY9CWQ7_VITVI</name>
<dbReference type="SMART" id="SM00256">
    <property type="entry name" value="FBOX"/>
    <property type="match status" value="1"/>
</dbReference>
<dbReference type="InterPro" id="IPR032675">
    <property type="entry name" value="LRR_dom_sf"/>
</dbReference>
<evidence type="ECO:0000313" key="3">
    <source>
        <dbReference type="Proteomes" id="UP001227230"/>
    </source>
</evidence>
<sequence>METRSSKRKRLLQAQSESHTAIDRITHLPDAVLHQILLLLPIKTIAQTSVLSKRWRLLWSSFPDLDFTTLNPHCMSCYYFDSCGGRSSVSPNPNTLDCISQTLAAHQRGSDIRVLRFRAHLGFSRLNGLIRSAIRHNVQDLDIDVCTDDYFNLPRCVVMSESLKALSLKFRPPGFRLPPSMVMRGGFQSLQTLSLSHMVFYKKHYLLDLFAGSAFPVLRKLTLDSCRGIKFLDVGCRVLQDLTVENCFQLHGLTVSGPRLERLRVVSCFESSSEKSWVKIIAPRLRVMHWEHNAITETSCLENLASMEEAFIGFFALDEDTRAEKYKSVSNILSGLSHAHCLTLQSQCIQILSNNHYSTISLHPFHNLKTMKLHTVLDKNNIRGLLCLFRSSPTLHTLILKIITHFKAEKTKAWNKALWDHMSSSEQEQYWESRSQTFKSFLQHLKVVRMEGLVESENEIGLIKFLLKHGMALQEMILCSGHSNSRDPVRRHEIRSQMMGFSWASSNAKLAFH</sequence>
<dbReference type="Pfam" id="PF24758">
    <property type="entry name" value="LRR_At5g56370"/>
    <property type="match status" value="1"/>
</dbReference>
<protein>
    <recommendedName>
        <fullName evidence="1">F-box domain-containing protein</fullName>
    </recommendedName>
</protein>
<reference evidence="2 3" key="1">
    <citation type="journal article" date="2023" name="Hortic Res">
        <title>The complete reference genome for grapevine (Vitis vinifera L.) genetics and breeding.</title>
        <authorList>
            <person name="Shi X."/>
            <person name="Cao S."/>
            <person name="Wang X."/>
            <person name="Huang S."/>
            <person name="Wang Y."/>
            <person name="Liu Z."/>
            <person name="Liu W."/>
            <person name="Leng X."/>
            <person name="Peng Y."/>
            <person name="Wang N."/>
            <person name="Wang Y."/>
            <person name="Ma Z."/>
            <person name="Xu X."/>
            <person name="Zhang F."/>
            <person name="Xue H."/>
            <person name="Zhong H."/>
            <person name="Wang Y."/>
            <person name="Zhang K."/>
            <person name="Velt A."/>
            <person name="Avia K."/>
            <person name="Holtgrawe D."/>
            <person name="Grimplet J."/>
            <person name="Matus J.T."/>
            <person name="Ware D."/>
            <person name="Wu X."/>
            <person name="Wang H."/>
            <person name="Liu C."/>
            <person name="Fang Y."/>
            <person name="Rustenholz C."/>
            <person name="Cheng Z."/>
            <person name="Xiao H."/>
            <person name="Zhou Y."/>
        </authorList>
    </citation>
    <scope>NUCLEOTIDE SEQUENCE [LARGE SCALE GENOMIC DNA]</scope>
    <source>
        <strain evidence="3">cv. Pinot noir / PN40024</strain>
        <tissue evidence="2">Leaf</tissue>
    </source>
</reference>
<evidence type="ECO:0000313" key="2">
    <source>
        <dbReference type="EMBL" id="WJZ99554.1"/>
    </source>
</evidence>
<dbReference type="Proteomes" id="UP001227230">
    <property type="component" value="Chromosome 12"/>
</dbReference>
<dbReference type="Pfam" id="PF00646">
    <property type="entry name" value="F-box"/>
    <property type="match status" value="1"/>
</dbReference>
<dbReference type="PROSITE" id="PS50181">
    <property type="entry name" value="FBOX"/>
    <property type="match status" value="1"/>
</dbReference>